<evidence type="ECO:0000259" key="5">
    <source>
        <dbReference type="Pfam" id="PF25225"/>
    </source>
</evidence>
<gene>
    <name evidence="6" type="ORF">FSC09_10440</name>
</gene>
<evidence type="ECO:0000259" key="3">
    <source>
        <dbReference type="Pfam" id="PF25222"/>
    </source>
</evidence>
<organism evidence="6 7">
    <name type="scientific">Acinetobacter indicus</name>
    <dbReference type="NCBI Taxonomy" id="756892"/>
    <lineage>
        <taxon>Bacteria</taxon>
        <taxon>Pseudomonadati</taxon>
        <taxon>Pseudomonadota</taxon>
        <taxon>Gammaproteobacteria</taxon>
        <taxon>Moraxellales</taxon>
        <taxon>Moraxellaceae</taxon>
        <taxon>Acinetobacter</taxon>
    </lineage>
</organism>
<evidence type="ECO:0000259" key="4">
    <source>
        <dbReference type="Pfam" id="PF25224"/>
    </source>
</evidence>
<sequence length="632" mass="72074">MKPLAFVCAALLSPVAYAATSSPESSTPAQLYIQRAEQQQLAQQNTWQRLMYANTSGQSTVSYAGYFLTEAKTPDLNQELQAHIAALFQQAEPNQSVQCRFPARSRWLVQQLNIPQTELAAVACPELDEWIGQIRPYKTTLIYATDFMGNPSSMFGHTLLRLDPKDQQELNLISYAVNYAATVPGEQSWSYAWKGLTGQYPGEYSLMPYYRKVKEYGDLESRDLWEYELDLSPDETRFLVEHIWEMKHVSFPYYFVSDNCAYRLLGLIDLVRPELNLQQQFKVASIPVETIKALADSDLVKDTVYRPALETQLLAQARQHGTDLAQAAHQLAFAESADLNTLLQSYTALEQAKILEMAYDDLYLQFLARKVETGFAQPRLRQLLSLRSQLQVDKQRRAPDVPNVDPSQGHHARNLTLSTGEVQGQSFIELGHRQAYHDLLDPQGGFRTGTQLLFLQGALQYRDETLKLSQLDVLAVNSYNPITPFKTPLSWGFNLGWTQEALDQHGQFSTQEQHGVANLQVQMGYSWASADREHICYAQLQNHLQAGKALGRGWRVGVGPTLGCQNIWSPQLNSVLQVELPYWEDAQQWNLRLHSQLQYVLNPQHAIRLGWEYQQQDQQDWHQTSLGYAWFF</sequence>
<dbReference type="InterPro" id="IPR057164">
    <property type="entry name" value="DUF7842"/>
</dbReference>
<dbReference type="EMBL" id="CP044455">
    <property type="protein sequence ID" value="QIC70801.1"/>
    <property type="molecule type" value="Genomic_DNA"/>
</dbReference>
<dbReference type="InterPro" id="IPR057165">
    <property type="entry name" value="DUF7843"/>
</dbReference>
<feature type="domain" description="DUF7840" evidence="3">
    <location>
        <begin position="404"/>
        <end position="631"/>
    </location>
</feature>
<dbReference type="Pfam" id="PF25224">
    <property type="entry name" value="DUF7842"/>
    <property type="match status" value="1"/>
</dbReference>
<dbReference type="Pfam" id="PF13387">
    <property type="entry name" value="Lnb_N"/>
    <property type="match status" value="1"/>
</dbReference>
<dbReference type="InterPro" id="IPR057162">
    <property type="entry name" value="DUF7840"/>
</dbReference>
<feature type="domain" description="Lnb N-terminal periplasmic" evidence="2">
    <location>
        <begin position="127"/>
        <end position="296"/>
    </location>
</feature>
<protein>
    <submittedName>
        <fullName evidence="6">DUF4105 domain-containing protein</fullName>
    </submittedName>
</protein>
<dbReference type="AlphaFoldDB" id="A0A6C0Y3K1"/>
<accession>A0A6C0Y3K1</accession>
<evidence type="ECO:0000313" key="6">
    <source>
        <dbReference type="EMBL" id="QIC70801.1"/>
    </source>
</evidence>
<dbReference type="Pfam" id="PF25222">
    <property type="entry name" value="DUF7840"/>
    <property type="match status" value="1"/>
</dbReference>
<dbReference type="Pfam" id="PF25225">
    <property type="entry name" value="DUF7843"/>
    <property type="match status" value="1"/>
</dbReference>
<feature type="chain" id="PRO_5025512792" evidence="1">
    <location>
        <begin position="19"/>
        <end position="632"/>
    </location>
</feature>
<feature type="domain" description="DUF7843" evidence="5">
    <location>
        <begin position="39"/>
        <end position="111"/>
    </location>
</feature>
<dbReference type="RefSeq" id="WP_016659972.1">
    <property type="nucleotide sequence ID" value="NZ_CAXNYR010000010.1"/>
</dbReference>
<feature type="signal peptide" evidence="1">
    <location>
        <begin position="1"/>
        <end position="18"/>
    </location>
</feature>
<proteinExistence type="predicted"/>
<reference evidence="6 7" key="1">
    <citation type="submission" date="2019-09" db="EMBL/GenBank/DDBJ databases">
        <title>Non-baumannii Acinetobacter spp. carrying blaNDM-1 isolated in China.</title>
        <authorList>
            <person name="Cui C."/>
            <person name="Chen C."/>
            <person name="Sun J."/>
            <person name="Liu Y."/>
        </authorList>
    </citation>
    <scope>NUCLEOTIDE SEQUENCE [LARGE SCALE GENOMIC DNA]</scope>
    <source>
        <strain evidence="6 7">B18</strain>
    </source>
</reference>
<dbReference type="InterPro" id="IPR025178">
    <property type="entry name" value="Lnb_N"/>
</dbReference>
<dbReference type="Proteomes" id="UP000503440">
    <property type="component" value="Chromosome"/>
</dbReference>
<keyword evidence="1" id="KW-0732">Signal</keyword>
<evidence type="ECO:0000313" key="7">
    <source>
        <dbReference type="Proteomes" id="UP000503440"/>
    </source>
</evidence>
<evidence type="ECO:0000256" key="1">
    <source>
        <dbReference type="SAM" id="SignalP"/>
    </source>
</evidence>
<name>A0A6C0Y3K1_9GAMM</name>
<evidence type="ECO:0000259" key="2">
    <source>
        <dbReference type="Pfam" id="PF13387"/>
    </source>
</evidence>
<feature type="domain" description="DUF7842" evidence="4">
    <location>
        <begin position="303"/>
        <end position="399"/>
    </location>
</feature>